<evidence type="ECO:0000313" key="2">
    <source>
        <dbReference type="Proteomes" id="UP001596303"/>
    </source>
</evidence>
<reference evidence="2" key="1">
    <citation type="journal article" date="2019" name="Int. J. Syst. Evol. Microbiol.">
        <title>The Global Catalogue of Microorganisms (GCM) 10K type strain sequencing project: providing services to taxonomists for standard genome sequencing and annotation.</title>
        <authorList>
            <consortium name="The Broad Institute Genomics Platform"/>
            <consortium name="The Broad Institute Genome Sequencing Center for Infectious Disease"/>
            <person name="Wu L."/>
            <person name="Ma J."/>
        </authorList>
    </citation>
    <scope>NUCLEOTIDE SEQUENCE [LARGE SCALE GENOMIC DNA]</scope>
    <source>
        <strain evidence="2">CGMCC-1.15741</strain>
    </source>
</reference>
<sequence length="177" mass="19912">MNQSQNWAVCLLGLILLMVFAGLRAQAHPRKEAEIEITFNANTKKTEIVHRYRVADAEQALQKAKGAGLSIMTDPEAQALFGDYVEARISLKHNGKTVPLTLVGGEIADGWLWIYQEADPLPEEGLYVFRHSALMDRYGEQVSIINVRLYDQVQSFILSRTAPWATFRLDGKDTYAD</sequence>
<comment type="caution">
    <text evidence="1">The sequence shown here is derived from an EMBL/GenBank/DDBJ whole genome shotgun (WGS) entry which is preliminary data.</text>
</comment>
<accession>A0ABW1S5N3</accession>
<dbReference type="Proteomes" id="UP001596303">
    <property type="component" value="Unassembled WGS sequence"/>
</dbReference>
<keyword evidence="2" id="KW-1185">Reference proteome</keyword>
<gene>
    <name evidence="1" type="ORF">ACFQDM_01990</name>
</gene>
<evidence type="ECO:0000313" key="1">
    <source>
        <dbReference type="EMBL" id="MFC6196828.1"/>
    </source>
</evidence>
<name>A0ABW1S5N3_9PROT</name>
<organism evidence="1 2">
    <name type="scientific">Ponticaulis profundi</name>
    <dbReference type="NCBI Taxonomy" id="2665222"/>
    <lineage>
        <taxon>Bacteria</taxon>
        <taxon>Pseudomonadati</taxon>
        <taxon>Pseudomonadota</taxon>
        <taxon>Alphaproteobacteria</taxon>
        <taxon>Hyphomonadales</taxon>
        <taxon>Hyphomonadaceae</taxon>
        <taxon>Ponticaulis</taxon>
    </lineage>
</organism>
<dbReference type="InterPro" id="IPR046525">
    <property type="entry name" value="DUF6702"/>
</dbReference>
<proteinExistence type="predicted"/>
<protein>
    <submittedName>
        <fullName evidence="1">DUF6702 family protein</fullName>
    </submittedName>
</protein>
<dbReference type="EMBL" id="JBHSSW010000003">
    <property type="protein sequence ID" value="MFC6196828.1"/>
    <property type="molecule type" value="Genomic_DNA"/>
</dbReference>
<dbReference type="Pfam" id="PF20420">
    <property type="entry name" value="DUF6702"/>
    <property type="match status" value="1"/>
</dbReference>